<protein>
    <submittedName>
        <fullName evidence="1">Uncharacterized protein</fullName>
    </submittedName>
</protein>
<dbReference type="EMBL" id="JAUDFV010000166">
    <property type="protein sequence ID" value="KAL2712585.1"/>
    <property type="molecule type" value="Genomic_DNA"/>
</dbReference>
<evidence type="ECO:0000313" key="2">
    <source>
        <dbReference type="Proteomes" id="UP001607302"/>
    </source>
</evidence>
<name>A0ABD1ZYI7_VESSQ</name>
<accession>A0ABD1ZYI7</accession>
<organism evidence="1 2">
    <name type="scientific">Vespula squamosa</name>
    <name type="common">Southern yellow jacket</name>
    <name type="synonym">Wasp</name>
    <dbReference type="NCBI Taxonomy" id="30214"/>
    <lineage>
        <taxon>Eukaryota</taxon>
        <taxon>Metazoa</taxon>
        <taxon>Ecdysozoa</taxon>
        <taxon>Arthropoda</taxon>
        <taxon>Hexapoda</taxon>
        <taxon>Insecta</taxon>
        <taxon>Pterygota</taxon>
        <taxon>Neoptera</taxon>
        <taxon>Endopterygota</taxon>
        <taxon>Hymenoptera</taxon>
        <taxon>Apocrita</taxon>
        <taxon>Aculeata</taxon>
        <taxon>Vespoidea</taxon>
        <taxon>Vespidae</taxon>
        <taxon>Vespinae</taxon>
        <taxon>Vespula</taxon>
    </lineage>
</organism>
<sequence length="84" mass="9228">CSGAIKSPTRDFGFCLKRRLFDHTGHADFKLVGPQMQQPPRGGTWVGSTCNISISKSKLNNASTTGRMAAYFKVFPIAFLSIFN</sequence>
<reference evidence="1 2" key="1">
    <citation type="journal article" date="2024" name="Ann. Entomol. Soc. Am.">
        <title>Genomic analyses of the southern and eastern yellowjacket wasps (Hymenoptera: Vespidae) reveal evolutionary signatures of social life.</title>
        <authorList>
            <person name="Catto M.A."/>
            <person name="Caine P.B."/>
            <person name="Orr S.E."/>
            <person name="Hunt B.G."/>
            <person name="Goodisman M.A.D."/>
        </authorList>
    </citation>
    <scope>NUCLEOTIDE SEQUENCE [LARGE SCALE GENOMIC DNA]</scope>
    <source>
        <strain evidence="1">233</strain>
        <tissue evidence="1">Head and thorax</tissue>
    </source>
</reference>
<dbReference type="Proteomes" id="UP001607302">
    <property type="component" value="Unassembled WGS sequence"/>
</dbReference>
<comment type="caution">
    <text evidence="1">The sequence shown here is derived from an EMBL/GenBank/DDBJ whole genome shotgun (WGS) entry which is preliminary data.</text>
</comment>
<gene>
    <name evidence="1" type="ORF">V1478_018108</name>
</gene>
<proteinExistence type="predicted"/>
<evidence type="ECO:0000313" key="1">
    <source>
        <dbReference type="EMBL" id="KAL2712585.1"/>
    </source>
</evidence>
<feature type="non-terminal residue" evidence="1">
    <location>
        <position position="1"/>
    </location>
</feature>
<keyword evidence="2" id="KW-1185">Reference proteome</keyword>
<dbReference type="AlphaFoldDB" id="A0ABD1ZYI7"/>